<sequence>MRSLKIFTLACLAICIVMSLCKCHSKNPSDHIPYNKDSAQVHIIPIDTAIKLTSTFRLIQMQMARKLHDTAYIVSFPLAEKFNRDAIIALLDQKGARGVRIYLGEDKSGPVKMVLVAVDSLNNDITGRSGKVMKFTSNTQDGVALEAGQRCPTLCSVNSVLNNNQ</sequence>
<proteinExistence type="predicted"/>
<evidence type="ECO:0000256" key="1">
    <source>
        <dbReference type="SAM" id="SignalP"/>
    </source>
</evidence>
<dbReference type="EMBL" id="LT629740">
    <property type="protein sequence ID" value="SDT11653.1"/>
    <property type="molecule type" value="Genomic_DNA"/>
</dbReference>
<name>A0A1H1XR30_MUCMA</name>
<reference evidence="2 3" key="1">
    <citation type="submission" date="2016-10" db="EMBL/GenBank/DDBJ databases">
        <authorList>
            <person name="de Groot N.N."/>
        </authorList>
    </citation>
    <scope>NUCLEOTIDE SEQUENCE [LARGE SCALE GENOMIC DNA]</scope>
    <source>
        <strain evidence="2 3">MP1X4</strain>
    </source>
</reference>
<evidence type="ECO:0000313" key="3">
    <source>
        <dbReference type="Proteomes" id="UP000199679"/>
    </source>
</evidence>
<keyword evidence="1" id="KW-0732">Signal</keyword>
<gene>
    <name evidence="2" type="ORF">SAMN05216490_2523</name>
</gene>
<evidence type="ECO:0000313" key="2">
    <source>
        <dbReference type="EMBL" id="SDT11653.1"/>
    </source>
</evidence>
<dbReference type="AlphaFoldDB" id="A0A1H1XR30"/>
<dbReference type="Proteomes" id="UP000199679">
    <property type="component" value="Chromosome I"/>
</dbReference>
<keyword evidence="3" id="KW-1185">Reference proteome</keyword>
<feature type="chain" id="PRO_5009265810" evidence="1">
    <location>
        <begin position="20"/>
        <end position="165"/>
    </location>
</feature>
<feature type="signal peptide" evidence="1">
    <location>
        <begin position="1"/>
        <end position="19"/>
    </location>
</feature>
<protein>
    <submittedName>
        <fullName evidence="2">Uncharacterized protein</fullName>
    </submittedName>
</protein>
<organism evidence="2 3">
    <name type="scientific">Mucilaginibacter mallensis</name>
    <dbReference type="NCBI Taxonomy" id="652787"/>
    <lineage>
        <taxon>Bacteria</taxon>
        <taxon>Pseudomonadati</taxon>
        <taxon>Bacteroidota</taxon>
        <taxon>Sphingobacteriia</taxon>
        <taxon>Sphingobacteriales</taxon>
        <taxon>Sphingobacteriaceae</taxon>
        <taxon>Mucilaginibacter</taxon>
    </lineage>
</organism>
<accession>A0A1H1XR30</accession>
<dbReference type="STRING" id="652787.SAMN05216490_2523"/>